<evidence type="ECO:0000313" key="3">
    <source>
        <dbReference type="Proteomes" id="UP001187531"/>
    </source>
</evidence>
<dbReference type="EMBL" id="JAVRJZ010000011">
    <property type="protein sequence ID" value="KAK2716663.1"/>
    <property type="molecule type" value="Genomic_DNA"/>
</dbReference>
<dbReference type="Proteomes" id="UP001187531">
    <property type="component" value="Unassembled WGS sequence"/>
</dbReference>
<evidence type="ECO:0000256" key="1">
    <source>
        <dbReference type="SAM" id="MobiDB-lite"/>
    </source>
</evidence>
<protein>
    <submittedName>
        <fullName evidence="2">Uncharacterized protein</fullName>
    </submittedName>
</protein>
<sequence length="587" mass="66781">MDYFSSEYYPPGKYEPETDSNRFGTRLNTSQENTSSSEYLCKENTAESMENNTTPLYGVTDSTGGMSKSIPPVLVQNVRDTMIPHYGQISTDHDLYPTFTGTHRDQGGMLPPYEISYSAEQCTYYTPPPPIIHNVFQAGLNLQEEPSTSRIQGNIISKNFTPIESTEDDLMPLYWTQHDEQSTSNIPYANFQSMQGEFPQPGPYMSNGQFVSDASSAATNLYEEQSISRMQENAIPQNFTPTSKIQDDAMLPYGRKSAEEFKIPHLKVVRGKKILQNKRSKPIKRKAKGGHIVKKKENISPGKRKLENDVDCSTEKELSKEHPSRFEWSNKDMSALLNLLMERGSSEVLSENFMLHKSEQDIRNLLAHITAASRHKDKSISRHDRKLEMLPVELWLEKLLFSGYEALKANALPQALNFIAKFEAHASPEESNGVDYAAIYSSLAEQSIGAIPKALNPPSARLLLDIFNKMHDECDDKNVATMSINKDAKKHIQRISKVRTWQQSVYPRTTKPVLPTEEEREDLRKCVTETRSEALERLCQEPSINPFSFEKSQYNFRKQEVIEGTNKQEDLSVQNMMQEMQSLSKKL</sequence>
<organism evidence="2 3">
    <name type="scientific">Artemia franciscana</name>
    <name type="common">Brine shrimp</name>
    <name type="synonym">Artemia sanfranciscana</name>
    <dbReference type="NCBI Taxonomy" id="6661"/>
    <lineage>
        <taxon>Eukaryota</taxon>
        <taxon>Metazoa</taxon>
        <taxon>Ecdysozoa</taxon>
        <taxon>Arthropoda</taxon>
        <taxon>Crustacea</taxon>
        <taxon>Branchiopoda</taxon>
        <taxon>Anostraca</taxon>
        <taxon>Artemiidae</taxon>
        <taxon>Artemia</taxon>
    </lineage>
</organism>
<dbReference type="AlphaFoldDB" id="A0AA88HT18"/>
<evidence type="ECO:0000313" key="2">
    <source>
        <dbReference type="EMBL" id="KAK2716663.1"/>
    </source>
</evidence>
<feature type="region of interest" description="Disordered" evidence="1">
    <location>
        <begin position="1"/>
        <end position="37"/>
    </location>
</feature>
<proteinExistence type="predicted"/>
<feature type="compositionally biased region" description="Polar residues" evidence="1">
    <location>
        <begin position="21"/>
        <end position="37"/>
    </location>
</feature>
<reference evidence="2" key="1">
    <citation type="submission" date="2023-07" db="EMBL/GenBank/DDBJ databases">
        <title>Chromosome-level genome assembly of Artemia franciscana.</title>
        <authorList>
            <person name="Jo E."/>
        </authorList>
    </citation>
    <scope>NUCLEOTIDE SEQUENCE</scope>
    <source>
        <tissue evidence="2">Whole body</tissue>
    </source>
</reference>
<keyword evidence="3" id="KW-1185">Reference proteome</keyword>
<name>A0AA88HT18_ARTSF</name>
<feature type="region of interest" description="Disordered" evidence="1">
    <location>
        <begin position="46"/>
        <end position="65"/>
    </location>
</feature>
<gene>
    <name evidence="2" type="ORF">QYM36_006968</name>
</gene>
<accession>A0AA88HT18</accession>
<comment type="caution">
    <text evidence="2">The sequence shown here is derived from an EMBL/GenBank/DDBJ whole genome shotgun (WGS) entry which is preliminary data.</text>
</comment>